<evidence type="ECO:0000259" key="12">
    <source>
        <dbReference type="Pfam" id="PF03264"/>
    </source>
</evidence>
<dbReference type="Pfam" id="PF03264">
    <property type="entry name" value="Cytochrom_NNT"/>
    <property type="match status" value="1"/>
</dbReference>
<name>A0A517MZG3_9BACT</name>
<sequence length="163" mass="17580">MRTHTKGLALAVALICGVCGGMGFFTFGYGGGHAYLGNNPASCANCHVMQSQYDSWIKSSHHDVATCNDCHLSHDPVGKWVTKADNGFFHSLAFTTGDFKDPIQIKPRNSQVVQNACLHCHQDLVNHMLPVDKGGDMLSCVHCHASVGHAQSIAPQRNSSHLP</sequence>
<evidence type="ECO:0000313" key="14">
    <source>
        <dbReference type="Proteomes" id="UP000319852"/>
    </source>
</evidence>
<dbReference type="Gene3D" id="1.10.3820.10">
    <property type="entry name" value="Di-heme elbow motif domain"/>
    <property type="match status" value="1"/>
</dbReference>
<keyword evidence="8" id="KW-0249">Electron transport</keyword>
<proteinExistence type="inferred from homology"/>
<keyword evidence="7" id="KW-0479">Metal-binding</keyword>
<keyword evidence="11" id="KW-0472">Membrane</keyword>
<keyword evidence="14" id="KW-1185">Reference proteome</keyword>
<evidence type="ECO:0000256" key="8">
    <source>
        <dbReference type="ARBA" id="ARBA00022982"/>
    </source>
</evidence>
<evidence type="ECO:0000256" key="9">
    <source>
        <dbReference type="ARBA" id="ARBA00022989"/>
    </source>
</evidence>
<dbReference type="GO" id="GO:0009061">
    <property type="term" value="P:anaerobic respiration"/>
    <property type="evidence" value="ECO:0007669"/>
    <property type="project" value="TreeGrafter"/>
</dbReference>
<dbReference type="GO" id="GO:0005886">
    <property type="term" value="C:plasma membrane"/>
    <property type="evidence" value="ECO:0007669"/>
    <property type="project" value="UniProtKB-SubCell"/>
</dbReference>
<evidence type="ECO:0000256" key="4">
    <source>
        <dbReference type="ARBA" id="ARBA00022475"/>
    </source>
</evidence>
<keyword evidence="10" id="KW-0408">Iron</keyword>
<dbReference type="Proteomes" id="UP000319852">
    <property type="component" value="Chromosome"/>
</dbReference>
<evidence type="ECO:0000256" key="10">
    <source>
        <dbReference type="ARBA" id="ARBA00023004"/>
    </source>
</evidence>
<dbReference type="RefSeq" id="WP_145064122.1">
    <property type="nucleotide sequence ID" value="NZ_CP036263.1"/>
</dbReference>
<evidence type="ECO:0000256" key="11">
    <source>
        <dbReference type="ARBA" id="ARBA00023136"/>
    </source>
</evidence>
<dbReference type="KEGG" id="amob:HG15A2_35800"/>
<dbReference type="PANTHER" id="PTHR30333">
    <property type="entry name" value="CYTOCHROME C-TYPE PROTEIN"/>
    <property type="match status" value="1"/>
</dbReference>
<keyword evidence="6" id="KW-0812">Transmembrane</keyword>
<dbReference type="InterPro" id="IPR036280">
    <property type="entry name" value="Multihaem_cyt_sf"/>
</dbReference>
<organism evidence="13 14">
    <name type="scientific">Adhaeretor mobilis</name>
    <dbReference type="NCBI Taxonomy" id="1930276"/>
    <lineage>
        <taxon>Bacteria</taxon>
        <taxon>Pseudomonadati</taxon>
        <taxon>Planctomycetota</taxon>
        <taxon>Planctomycetia</taxon>
        <taxon>Pirellulales</taxon>
        <taxon>Lacipirellulaceae</taxon>
        <taxon>Adhaeretor</taxon>
    </lineage>
</organism>
<dbReference type="InterPro" id="IPR051174">
    <property type="entry name" value="Cytochrome_c-type_ET"/>
</dbReference>
<dbReference type="SUPFAM" id="SSF48695">
    <property type="entry name" value="Multiheme cytochromes"/>
    <property type="match status" value="1"/>
</dbReference>
<evidence type="ECO:0000256" key="5">
    <source>
        <dbReference type="ARBA" id="ARBA00022617"/>
    </source>
</evidence>
<keyword evidence="3" id="KW-0813">Transport</keyword>
<accession>A0A517MZG3</accession>
<evidence type="ECO:0000256" key="6">
    <source>
        <dbReference type="ARBA" id="ARBA00022692"/>
    </source>
</evidence>
<dbReference type="NCBIfam" id="TIGR03153">
    <property type="entry name" value="cytochr_NrfH"/>
    <property type="match status" value="1"/>
</dbReference>
<evidence type="ECO:0000256" key="2">
    <source>
        <dbReference type="ARBA" id="ARBA00007395"/>
    </source>
</evidence>
<dbReference type="EMBL" id="CP036263">
    <property type="protein sequence ID" value="QDT00244.1"/>
    <property type="molecule type" value="Genomic_DNA"/>
</dbReference>
<keyword evidence="9" id="KW-1133">Transmembrane helix</keyword>
<comment type="subcellular location">
    <subcellularLocation>
        <location evidence="1">Cell membrane</location>
    </subcellularLocation>
</comment>
<evidence type="ECO:0000256" key="1">
    <source>
        <dbReference type="ARBA" id="ARBA00004236"/>
    </source>
</evidence>
<keyword evidence="5" id="KW-0349">Heme</keyword>
<dbReference type="PANTHER" id="PTHR30333:SF1">
    <property type="entry name" value="CYTOCHROME C-TYPE PROTEIN NAPC"/>
    <property type="match status" value="1"/>
</dbReference>
<comment type="similarity">
    <text evidence="2">Belongs to the NapC/NirT/NrfH family.</text>
</comment>
<dbReference type="InterPro" id="IPR017571">
    <property type="entry name" value="NrfH"/>
</dbReference>
<evidence type="ECO:0000256" key="3">
    <source>
        <dbReference type="ARBA" id="ARBA00022448"/>
    </source>
</evidence>
<dbReference type="AlphaFoldDB" id="A0A517MZG3"/>
<feature type="domain" description="NapC/NirT cytochrome c N-terminal" evidence="12">
    <location>
        <begin position="8"/>
        <end position="150"/>
    </location>
</feature>
<dbReference type="GO" id="GO:0022900">
    <property type="term" value="P:electron transport chain"/>
    <property type="evidence" value="ECO:0007669"/>
    <property type="project" value="InterPro"/>
</dbReference>
<reference evidence="13 14" key="1">
    <citation type="submission" date="2019-02" db="EMBL/GenBank/DDBJ databases">
        <title>Deep-cultivation of Planctomycetes and their phenomic and genomic characterization uncovers novel biology.</title>
        <authorList>
            <person name="Wiegand S."/>
            <person name="Jogler M."/>
            <person name="Boedeker C."/>
            <person name="Pinto D."/>
            <person name="Vollmers J."/>
            <person name="Rivas-Marin E."/>
            <person name="Kohn T."/>
            <person name="Peeters S.H."/>
            <person name="Heuer A."/>
            <person name="Rast P."/>
            <person name="Oberbeckmann S."/>
            <person name="Bunk B."/>
            <person name="Jeske O."/>
            <person name="Meyerdierks A."/>
            <person name="Storesund J.E."/>
            <person name="Kallscheuer N."/>
            <person name="Luecker S."/>
            <person name="Lage O.M."/>
            <person name="Pohl T."/>
            <person name="Merkel B.J."/>
            <person name="Hornburger P."/>
            <person name="Mueller R.-W."/>
            <person name="Bruemmer F."/>
            <person name="Labrenz M."/>
            <person name="Spormann A.M."/>
            <person name="Op den Camp H."/>
            <person name="Overmann J."/>
            <person name="Amann R."/>
            <person name="Jetten M.S.M."/>
            <person name="Mascher T."/>
            <person name="Medema M.H."/>
            <person name="Devos D.P."/>
            <person name="Kaster A.-K."/>
            <person name="Ovreas L."/>
            <person name="Rohde M."/>
            <person name="Galperin M.Y."/>
            <person name="Jogler C."/>
        </authorList>
    </citation>
    <scope>NUCLEOTIDE SEQUENCE [LARGE SCALE GENOMIC DNA]</scope>
    <source>
        <strain evidence="13 14">HG15A2</strain>
    </source>
</reference>
<keyword evidence="4" id="KW-1003">Cell membrane</keyword>
<dbReference type="InterPro" id="IPR038266">
    <property type="entry name" value="NapC/NirT_cytc_sf"/>
</dbReference>
<evidence type="ECO:0000313" key="13">
    <source>
        <dbReference type="EMBL" id="QDT00244.1"/>
    </source>
</evidence>
<dbReference type="OrthoDB" id="9791652at2"/>
<evidence type="ECO:0000256" key="7">
    <source>
        <dbReference type="ARBA" id="ARBA00022723"/>
    </source>
</evidence>
<protein>
    <submittedName>
        <fullName evidence="13">Cytochrome c-type protein NrfH</fullName>
    </submittedName>
</protein>
<dbReference type="GO" id="GO:0046872">
    <property type="term" value="F:metal ion binding"/>
    <property type="evidence" value="ECO:0007669"/>
    <property type="project" value="UniProtKB-KW"/>
</dbReference>
<dbReference type="GO" id="GO:0009055">
    <property type="term" value="F:electron transfer activity"/>
    <property type="evidence" value="ECO:0007669"/>
    <property type="project" value="TreeGrafter"/>
</dbReference>
<dbReference type="InterPro" id="IPR005126">
    <property type="entry name" value="NapC/NirT_cyt_c_N"/>
</dbReference>
<gene>
    <name evidence="13" type="primary">nrfH</name>
    <name evidence="13" type="ORF">HG15A2_35800</name>
</gene>